<dbReference type="AlphaFoldDB" id="A0A1F6G9W5"/>
<evidence type="ECO:0000256" key="3">
    <source>
        <dbReference type="ARBA" id="ARBA00022490"/>
    </source>
</evidence>
<dbReference type="InterPro" id="IPR050399">
    <property type="entry name" value="HPr"/>
</dbReference>
<dbReference type="EMBL" id="MFNE01000032">
    <property type="protein sequence ID" value="OGG94893.1"/>
    <property type="molecule type" value="Genomic_DNA"/>
</dbReference>
<evidence type="ECO:0000256" key="2">
    <source>
        <dbReference type="ARBA" id="ARBA00010736"/>
    </source>
</evidence>
<evidence type="ECO:0000313" key="7">
    <source>
        <dbReference type="Proteomes" id="UP000178449"/>
    </source>
</evidence>
<evidence type="ECO:0000259" key="5">
    <source>
        <dbReference type="PROSITE" id="PS51350"/>
    </source>
</evidence>
<organism evidence="6 7">
    <name type="scientific">Candidatus Lambdaproteobacteria bacterium RIFOXYD2_FULL_50_16</name>
    <dbReference type="NCBI Taxonomy" id="1817772"/>
    <lineage>
        <taxon>Bacteria</taxon>
        <taxon>Pseudomonadati</taxon>
        <taxon>Pseudomonadota</taxon>
        <taxon>Candidatus Lambdaproteobacteria</taxon>
    </lineage>
</organism>
<name>A0A1F6G9W5_9PROT</name>
<protein>
    <recommendedName>
        <fullName evidence="5">HPr domain-containing protein</fullName>
    </recommendedName>
</protein>
<dbReference type="CDD" id="cd00367">
    <property type="entry name" value="PTS-HPr_like"/>
    <property type="match status" value="1"/>
</dbReference>
<proteinExistence type="inferred from homology"/>
<dbReference type="GO" id="GO:0009401">
    <property type="term" value="P:phosphoenolpyruvate-dependent sugar phosphotransferase system"/>
    <property type="evidence" value="ECO:0007669"/>
    <property type="project" value="UniProtKB-KW"/>
</dbReference>
<dbReference type="PRINTS" id="PR00107">
    <property type="entry name" value="PHOSPHOCPHPR"/>
</dbReference>
<dbReference type="InterPro" id="IPR000032">
    <property type="entry name" value="HPr-like"/>
</dbReference>
<gene>
    <name evidence="6" type="ORF">A2527_05155</name>
</gene>
<dbReference type="SUPFAM" id="SSF55594">
    <property type="entry name" value="HPr-like"/>
    <property type="match status" value="1"/>
</dbReference>
<evidence type="ECO:0000256" key="4">
    <source>
        <dbReference type="ARBA" id="ARBA00022683"/>
    </source>
</evidence>
<dbReference type="PROSITE" id="PS00589">
    <property type="entry name" value="PTS_HPR_SER"/>
    <property type="match status" value="1"/>
</dbReference>
<dbReference type="PANTHER" id="PTHR33705:SF2">
    <property type="entry name" value="PHOSPHOCARRIER PROTEIN NPR"/>
    <property type="match status" value="1"/>
</dbReference>
<comment type="subcellular location">
    <subcellularLocation>
        <location evidence="1">Cytoplasm</location>
    </subcellularLocation>
</comment>
<keyword evidence="3" id="KW-0963">Cytoplasm</keyword>
<dbReference type="PANTHER" id="PTHR33705">
    <property type="entry name" value="PHOSPHOCARRIER PROTEIN HPR"/>
    <property type="match status" value="1"/>
</dbReference>
<comment type="similarity">
    <text evidence="2">Belongs to the HPr family.</text>
</comment>
<feature type="domain" description="HPr" evidence="5">
    <location>
        <begin position="1"/>
        <end position="90"/>
    </location>
</feature>
<dbReference type="GO" id="GO:0005737">
    <property type="term" value="C:cytoplasm"/>
    <property type="evidence" value="ECO:0007669"/>
    <property type="project" value="UniProtKB-SubCell"/>
</dbReference>
<keyword evidence="4" id="KW-0598">Phosphotransferase system</keyword>
<dbReference type="PROSITE" id="PS51350">
    <property type="entry name" value="PTS_HPR_DOM"/>
    <property type="match status" value="1"/>
</dbReference>
<comment type="caution">
    <text evidence="6">The sequence shown here is derived from an EMBL/GenBank/DDBJ whole genome shotgun (WGS) entry which is preliminary data.</text>
</comment>
<sequence>MKRELVISNKLGLHMRAASKLVQMASGLDPEISLYCNSQSADAKSLLDVLQLAATQGTAIVIEARGSDAEEEADALDQLCNLVNDKFGEGE</sequence>
<evidence type="ECO:0000256" key="1">
    <source>
        <dbReference type="ARBA" id="ARBA00004496"/>
    </source>
</evidence>
<dbReference type="InterPro" id="IPR035895">
    <property type="entry name" value="HPr-like_sf"/>
</dbReference>
<dbReference type="STRING" id="1817772.A2527_05155"/>
<dbReference type="Gene3D" id="3.30.1340.10">
    <property type="entry name" value="HPr-like"/>
    <property type="match status" value="1"/>
</dbReference>
<dbReference type="Pfam" id="PF00381">
    <property type="entry name" value="PTS-HPr"/>
    <property type="match status" value="1"/>
</dbReference>
<dbReference type="NCBIfam" id="TIGR01003">
    <property type="entry name" value="PTS_HPr_family"/>
    <property type="match status" value="1"/>
</dbReference>
<dbReference type="InterPro" id="IPR002114">
    <property type="entry name" value="PTS_HPr_Ser_P_site"/>
</dbReference>
<reference evidence="6 7" key="1">
    <citation type="journal article" date="2016" name="Nat. Commun.">
        <title>Thousands of microbial genomes shed light on interconnected biogeochemical processes in an aquifer system.</title>
        <authorList>
            <person name="Anantharaman K."/>
            <person name="Brown C.T."/>
            <person name="Hug L.A."/>
            <person name="Sharon I."/>
            <person name="Castelle C.J."/>
            <person name="Probst A.J."/>
            <person name="Thomas B.C."/>
            <person name="Singh A."/>
            <person name="Wilkins M.J."/>
            <person name="Karaoz U."/>
            <person name="Brodie E.L."/>
            <person name="Williams K.H."/>
            <person name="Hubbard S.S."/>
            <person name="Banfield J.F."/>
        </authorList>
    </citation>
    <scope>NUCLEOTIDE SEQUENCE [LARGE SCALE GENOMIC DNA]</scope>
</reference>
<accession>A0A1F6G9W5</accession>
<dbReference type="Proteomes" id="UP000178449">
    <property type="component" value="Unassembled WGS sequence"/>
</dbReference>
<evidence type="ECO:0000313" key="6">
    <source>
        <dbReference type="EMBL" id="OGG94893.1"/>
    </source>
</evidence>